<evidence type="ECO:0000259" key="4">
    <source>
        <dbReference type="Pfam" id="PF08028"/>
    </source>
</evidence>
<comment type="caution">
    <text evidence="5">The sequence shown here is derived from an EMBL/GenBank/DDBJ whole genome shotgun (WGS) entry which is preliminary data.</text>
</comment>
<dbReference type="PANTHER" id="PTHR48083:SF19">
    <property type="entry name" value="FLAVIN-DEPENDENT MONOOXYGENASE, OXYGENASE SUBUNIT HSAA"/>
    <property type="match status" value="1"/>
</dbReference>
<dbReference type="PIRSF" id="PIRSF016578">
    <property type="entry name" value="HsaA"/>
    <property type="match status" value="1"/>
</dbReference>
<dbReference type="SUPFAM" id="SSF56645">
    <property type="entry name" value="Acyl-CoA dehydrogenase NM domain-like"/>
    <property type="match status" value="1"/>
</dbReference>
<dbReference type="SUPFAM" id="SSF47203">
    <property type="entry name" value="Acyl-CoA dehydrogenase C-terminal domain-like"/>
    <property type="match status" value="1"/>
</dbReference>
<dbReference type="InterPro" id="IPR009100">
    <property type="entry name" value="AcylCoA_DH/oxidase_NM_dom_sf"/>
</dbReference>
<reference evidence="5" key="1">
    <citation type="submission" date="2016-01" db="EMBL/GenBank/DDBJ databases">
        <authorList>
            <person name="Peeters C."/>
        </authorList>
    </citation>
    <scope>NUCLEOTIDE SEQUENCE [LARGE SCALE GENOMIC DNA]</scope>
    <source>
        <strain evidence="5">LMG 29323</strain>
    </source>
</reference>
<sequence>MKVEAQSFSPDSALSDADFVSRARALAPVLAKNAAKSELDRRAHDENINAIKEAGLFRLMVPKRFGGFQSTVRAHLDVTAALAEACAGTAWVTALTNVCAWFVGLYPARAQEEVFGANPDARVAGVFTPSKDSRRVDGGLMVSGKWYWSSGSLHADWVTVGVMEHDANGAFAGQYLALIPKTDITIEDTWFTVGMRASGSNCVVAKEVFVPDHRLLDINAAVNSDYPTEFKDEAEYRGPFVPVAALVLVGAQLGMGRAALKYVIEKAPQRAIAYTTFEKQTSSVMFQAQIAQAALKIDTAHLHAYRAAADIDEAARRGEKLDYLTRARVRADSGVVVTYITDALNILVSAHGAGTFAESSPLQRVWRDSNTAARHAVVLPAVGIEVYGKALLGVENTVTPLV</sequence>
<protein>
    <submittedName>
        <fullName evidence="5">Acyl-CoA dehydrogenase-like protein</fullName>
    </submittedName>
</protein>
<dbReference type="InterPro" id="IPR046373">
    <property type="entry name" value="Acyl-CoA_Oxase/DH_mid-dom_sf"/>
</dbReference>
<proteinExistence type="inferred from homology"/>
<dbReference type="GO" id="GO:0003995">
    <property type="term" value="F:acyl-CoA dehydrogenase activity"/>
    <property type="evidence" value="ECO:0007669"/>
    <property type="project" value="TreeGrafter"/>
</dbReference>
<dbReference type="Gene3D" id="2.40.110.10">
    <property type="entry name" value="Butyryl-CoA Dehydrogenase, subunit A, domain 2"/>
    <property type="match status" value="1"/>
</dbReference>
<dbReference type="InterPro" id="IPR037069">
    <property type="entry name" value="AcylCoA_DH/ox_N_sf"/>
</dbReference>
<dbReference type="Proteomes" id="UP000054911">
    <property type="component" value="Unassembled WGS sequence"/>
</dbReference>
<evidence type="ECO:0000259" key="3">
    <source>
        <dbReference type="Pfam" id="PF02771"/>
    </source>
</evidence>
<dbReference type="PANTHER" id="PTHR48083">
    <property type="entry name" value="MEDIUM-CHAIN SPECIFIC ACYL-COA DEHYDROGENASE, MITOCHONDRIAL-RELATED"/>
    <property type="match status" value="1"/>
</dbReference>
<comment type="similarity">
    <text evidence="2">Belongs to the HpaH/HsaA monooxygenase family.</text>
</comment>
<evidence type="ECO:0000256" key="1">
    <source>
        <dbReference type="ARBA" id="ARBA00023002"/>
    </source>
</evidence>
<dbReference type="AlphaFoldDB" id="A0A158DX38"/>
<dbReference type="InterPro" id="IPR050741">
    <property type="entry name" value="Acyl-CoA_dehydrogenase"/>
</dbReference>
<name>A0A158DX38_9BURK</name>
<evidence type="ECO:0000256" key="2">
    <source>
        <dbReference type="ARBA" id="ARBA00049661"/>
    </source>
</evidence>
<accession>A0A158DX38</accession>
<dbReference type="InterPro" id="IPR013107">
    <property type="entry name" value="Acyl-CoA_DH_C"/>
</dbReference>
<keyword evidence="1" id="KW-0560">Oxidoreductase</keyword>
<feature type="domain" description="Acyl-CoA dehydrogenase/oxidase N-terminal" evidence="3">
    <location>
        <begin position="29"/>
        <end position="111"/>
    </location>
</feature>
<feature type="domain" description="Acyl-CoA dehydrogenase C-terminal" evidence="4">
    <location>
        <begin position="247"/>
        <end position="378"/>
    </location>
</feature>
<organism evidence="5 6">
    <name type="scientific">Caballeronia pedi</name>
    <dbReference type="NCBI Taxonomy" id="1777141"/>
    <lineage>
        <taxon>Bacteria</taxon>
        <taxon>Pseudomonadati</taxon>
        <taxon>Pseudomonadota</taxon>
        <taxon>Betaproteobacteria</taxon>
        <taxon>Burkholderiales</taxon>
        <taxon>Burkholderiaceae</taxon>
        <taxon>Caballeronia</taxon>
    </lineage>
</organism>
<dbReference type="Gene3D" id="1.10.540.10">
    <property type="entry name" value="Acyl-CoA dehydrogenase/oxidase, N-terminal domain"/>
    <property type="match status" value="1"/>
</dbReference>
<dbReference type="InterPro" id="IPR036250">
    <property type="entry name" value="AcylCo_DH-like_C"/>
</dbReference>
<evidence type="ECO:0000313" key="5">
    <source>
        <dbReference type="EMBL" id="SAK99201.1"/>
    </source>
</evidence>
<dbReference type="RefSeq" id="WP_061179822.1">
    <property type="nucleotide sequence ID" value="NZ_FCOE02000052.1"/>
</dbReference>
<dbReference type="GO" id="GO:0005737">
    <property type="term" value="C:cytoplasm"/>
    <property type="evidence" value="ECO:0007669"/>
    <property type="project" value="TreeGrafter"/>
</dbReference>
<dbReference type="Pfam" id="PF02771">
    <property type="entry name" value="Acyl-CoA_dh_N"/>
    <property type="match status" value="1"/>
</dbReference>
<dbReference type="OrthoDB" id="7316074at2"/>
<keyword evidence="6" id="KW-1185">Reference proteome</keyword>
<dbReference type="STRING" id="1777141.AWB80_07627"/>
<dbReference type="Pfam" id="PF08028">
    <property type="entry name" value="Acyl-CoA_dh_2"/>
    <property type="match status" value="1"/>
</dbReference>
<dbReference type="EMBL" id="FCOE02000052">
    <property type="protein sequence ID" value="SAK99201.1"/>
    <property type="molecule type" value="Genomic_DNA"/>
</dbReference>
<dbReference type="GO" id="GO:0016712">
    <property type="term" value="F:oxidoreductase activity, acting on paired donors, with incorporation or reduction of molecular oxygen, reduced flavin or flavoprotein as one donor, and incorporation of one atom of oxygen"/>
    <property type="evidence" value="ECO:0007669"/>
    <property type="project" value="TreeGrafter"/>
</dbReference>
<dbReference type="GO" id="GO:0050660">
    <property type="term" value="F:flavin adenine dinucleotide binding"/>
    <property type="evidence" value="ECO:0007669"/>
    <property type="project" value="InterPro"/>
</dbReference>
<dbReference type="InterPro" id="IPR013786">
    <property type="entry name" value="AcylCoA_DH/ox_N"/>
</dbReference>
<dbReference type="GO" id="GO:0033539">
    <property type="term" value="P:fatty acid beta-oxidation using acyl-CoA dehydrogenase"/>
    <property type="evidence" value="ECO:0007669"/>
    <property type="project" value="TreeGrafter"/>
</dbReference>
<gene>
    <name evidence="5" type="ORF">AWB80_07627</name>
</gene>
<evidence type="ECO:0000313" key="6">
    <source>
        <dbReference type="Proteomes" id="UP000054911"/>
    </source>
</evidence>
<dbReference type="Gene3D" id="1.20.140.10">
    <property type="entry name" value="Butyryl-CoA Dehydrogenase, subunit A, domain 3"/>
    <property type="match status" value="1"/>
</dbReference>